<evidence type="ECO:0000256" key="4">
    <source>
        <dbReference type="ARBA" id="ARBA00022825"/>
    </source>
</evidence>
<feature type="domain" description="Peptidase S8/S53" evidence="9">
    <location>
        <begin position="236"/>
        <end position="503"/>
    </location>
</feature>
<evidence type="ECO:0000313" key="10">
    <source>
        <dbReference type="EMBL" id="WUO46432.1"/>
    </source>
</evidence>
<evidence type="ECO:0000256" key="1">
    <source>
        <dbReference type="ARBA" id="ARBA00011073"/>
    </source>
</evidence>
<feature type="active site" description="Charge relay system" evidence="5">
    <location>
        <position position="277"/>
    </location>
</feature>
<dbReference type="PROSITE" id="PS00136">
    <property type="entry name" value="SUBTILASE_ASP"/>
    <property type="match status" value="1"/>
</dbReference>
<feature type="compositionally biased region" description="Low complexity" evidence="7">
    <location>
        <begin position="33"/>
        <end position="51"/>
    </location>
</feature>
<dbReference type="InterPro" id="IPR000209">
    <property type="entry name" value="Peptidase_S8/S53_dom"/>
</dbReference>
<protein>
    <submittedName>
        <fullName evidence="10">S8 family serine peptidase</fullName>
    </submittedName>
</protein>
<keyword evidence="3 5" id="KW-0378">Hydrolase</keyword>
<feature type="chain" id="PRO_5046999755" evidence="8">
    <location>
        <begin position="33"/>
        <end position="1124"/>
    </location>
</feature>
<dbReference type="InterPro" id="IPR022398">
    <property type="entry name" value="Peptidase_S8_His-AS"/>
</dbReference>
<dbReference type="Proteomes" id="UP001432075">
    <property type="component" value="Chromosome"/>
</dbReference>
<evidence type="ECO:0000256" key="3">
    <source>
        <dbReference type="ARBA" id="ARBA00022801"/>
    </source>
</evidence>
<keyword evidence="11" id="KW-1185">Reference proteome</keyword>
<dbReference type="PROSITE" id="PS00137">
    <property type="entry name" value="SUBTILASE_HIS"/>
    <property type="match status" value="1"/>
</dbReference>
<name>A0ABZ1RI00_9ACTN</name>
<comment type="similarity">
    <text evidence="1 5 6">Belongs to the peptidase S8 family.</text>
</comment>
<proteinExistence type="inferred from homology"/>
<dbReference type="InterPro" id="IPR050131">
    <property type="entry name" value="Peptidase_S8_subtilisin-like"/>
</dbReference>
<dbReference type="Gene3D" id="3.40.50.200">
    <property type="entry name" value="Peptidase S8/S53 domain"/>
    <property type="match status" value="1"/>
</dbReference>
<dbReference type="InterPro" id="IPR017297">
    <property type="entry name" value="Peptidase_S8A_DPH-A"/>
</dbReference>
<keyword evidence="8" id="KW-0732">Signal</keyword>
<keyword evidence="4 5" id="KW-0720">Serine protease</keyword>
<accession>A0ABZ1RI00</accession>
<evidence type="ECO:0000313" key="11">
    <source>
        <dbReference type="Proteomes" id="UP001432075"/>
    </source>
</evidence>
<evidence type="ECO:0000256" key="2">
    <source>
        <dbReference type="ARBA" id="ARBA00022670"/>
    </source>
</evidence>
<feature type="active site" description="Charge relay system" evidence="5">
    <location>
        <position position="245"/>
    </location>
</feature>
<evidence type="ECO:0000259" key="9">
    <source>
        <dbReference type="Pfam" id="PF00082"/>
    </source>
</evidence>
<dbReference type="InterPro" id="IPR015500">
    <property type="entry name" value="Peptidase_S8_subtilisin-rel"/>
</dbReference>
<dbReference type="InterPro" id="IPR023828">
    <property type="entry name" value="Peptidase_S8_Ser-AS"/>
</dbReference>
<sequence>MRNHHGRVGAAASVAAAAALALAAGLTTPATAAPAPRSLDDPAAAQPAAAAGSKTSRITLVTGDRVVLDAAGRPIGLERAKGREHIPVSLRRAGGHTSVLPYDAQSLIRAGKLDPRLFDVTELSRPEYRDRRSGRLQLIVGYEGGAAPAARSALRAADGLKVTRTYSTLGAEAVSAAPEDAAGVWEALTDPQQGTGRRAAAPGIATVWLDAVRTATLDKSTRQIGADKAWAAGYDGAGVKIAVLDTGVDATHADLAGQVVAEQNFSTAADARDHFGHGTHVASIAAGTGARSAGAFKGVAPGAKLLNGKVLDDNGSGDDSGILAGMEWAVAQGADIVNLSLGGPDTAQVDPLEAAVGKLSADKGVLFAIAAGNSGRGGPGTVNSPGSADAALTVGAVDDADALADFSSTGPRTGDGAVKPDVTAPGVDITAAAAPGSVIDRETGQNPPGYLTISGTSMATPHVAGAAALLKQQHPAWKGAELKGALTASAKGAAYTPFQQGTGRIAVDAALRQSVVAQEAALSFGTQRWPHADDTPQSRKITYRNLGGTPVTLDLAVTGSGPDGKPAPEGFFTLGARRLTVPAGGTAETTLSADTRLGGTLDGTYSAYAVATAAGGEQSVRTGAVVEREPESYDVTLRHLGRDGKPTKNYGTTLQGVKGGASALRFEAYDASGTVKLRVPKGGYLLDASLAVDPLDLTKGADWIVQPRLDITGDTTVTLDARTTRPVDITVPATSAVAQFAMPSYTLREGDAEYGFGFWLDSLTGFRTRQLGPAPAAGTLSQQWDVHWRDGASAEYHAVLGGPVRALATGYTRHLKARDLAVLTVEQGGSAPGKEGALTALGNLPGSSSSTSLSIRRPLPTTATVYVSTLDQVKWDLSFTQSGGQDENGFPIEDAWYAAESGRTLTGGRTYHERLGTAVLAPRVDAGHGVSRKGNEITGSVPLLADGGGHPGDWFAATGSTVLYRDGVVAGRSQAPLASSGPFTVPAGDAAYKLTTTTQLRPELSGTSSKVTATWWFRSKETAAPTALPVSSVRFDARPAPDGTLPAGRTATFPVTAEGPAAAAPVTAQVSYDEGYTWQPLPVKAGKVSVKTPAKGASVSLRATVADGSGNKAEVTVIRAYLAG</sequence>
<reference evidence="10" key="1">
    <citation type="submission" date="2022-10" db="EMBL/GenBank/DDBJ databases">
        <title>The complete genomes of actinobacterial strains from the NBC collection.</title>
        <authorList>
            <person name="Joergensen T.S."/>
            <person name="Alvarez Arevalo M."/>
            <person name="Sterndorff E.B."/>
            <person name="Faurdal D."/>
            <person name="Vuksanovic O."/>
            <person name="Mourched A.-S."/>
            <person name="Charusanti P."/>
            <person name="Shaw S."/>
            <person name="Blin K."/>
            <person name="Weber T."/>
        </authorList>
    </citation>
    <scope>NUCLEOTIDE SEQUENCE</scope>
    <source>
        <strain evidence="10">NBC_00283</strain>
    </source>
</reference>
<feature type="region of interest" description="Disordered" evidence="7">
    <location>
        <begin position="33"/>
        <end position="54"/>
    </location>
</feature>
<dbReference type="Pfam" id="PF00082">
    <property type="entry name" value="Peptidase_S8"/>
    <property type="match status" value="1"/>
</dbReference>
<dbReference type="PANTHER" id="PTHR43806:SF65">
    <property type="entry name" value="SERINE PROTEASE APRX"/>
    <property type="match status" value="1"/>
</dbReference>
<dbReference type="RefSeq" id="WP_328775832.1">
    <property type="nucleotide sequence ID" value="NZ_CP108057.1"/>
</dbReference>
<dbReference type="PRINTS" id="PR00723">
    <property type="entry name" value="SUBTILISIN"/>
</dbReference>
<dbReference type="PROSITE" id="PS00138">
    <property type="entry name" value="SUBTILASE_SER"/>
    <property type="match status" value="1"/>
</dbReference>
<feature type="active site" description="Charge relay system" evidence="5">
    <location>
        <position position="457"/>
    </location>
</feature>
<keyword evidence="2 5" id="KW-0645">Protease</keyword>
<feature type="signal peptide" evidence="8">
    <location>
        <begin position="1"/>
        <end position="32"/>
    </location>
</feature>
<dbReference type="SUPFAM" id="SSF52743">
    <property type="entry name" value="Subtilisin-like"/>
    <property type="match status" value="1"/>
</dbReference>
<evidence type="ECO:0000256" key="6">
    <source>
        <dbReference type="RuleBase" id="RU003355"/>
    </source>
</evidence>
<dbReference type="InterPro" id="IPR023827">
    <property type="entry name" value="Peptidase_S8_Asp-AS"/>
</dbReference>
<dbReference type="PIRSF" id="PIRSF037854">
    <property type="entry name" value="Dihydropyridine_esterase"/>
    <property type="match status" value="1"/>
</dbReference>
<evidence type="ECO:0000256" key="7">
    <source>
        <dbReference type="SAM" id="MobiDB-lite"/>
    </source>
</evidence>
<dbReference type="EMBL" id="CP108057">
    <property type="protein sequence ID" value="WUO46432.1"/>
    <property type="molecule type" value="Genomic_DNA"/>
</dbReference>
<organism evidence="10 11">
    <name type="scientific">Streptomyces goshikiensis</name>
    <dbReference type="NCBI Taxonomy" id="1942"/>
    <lineage>
        <taxon>Bacteria</taxon>
        <taxon>Bacillati</taxon>
        <taxon>Actinomycetota</taxon>
        <taxon>Actinomycetes</taxon>
        <taxon>Kitasatosporales</taxon>
        <taxon>Streptomycetaceae</taxon>
        <taxon>Streptomyces</taxon>
    </lineage>
</organism>
<dbReference type="PROSITE" id="PS51892">
    <property type="entry name" value="SUBTILASE"/>
    <property type="match status" value="1"/>
</dbReference>
<evidence type="ECO:0000256" key="8">
    <source>
        <dbReference type="SAM" id="SignalP"/>
    </source>
</evidence>
<dbReference type="InterPro" id="IPR036852">
    <property type="entry name" value="Peptidase_S8/S53_dom_sf"/>
</dbReference>
<gene>
    <name evidence="10" type="ORF">OHU17_11575</name>
</gene>
<dbReference type="PANTHER" id="PTHR43806">
    <property type="entry name" value="PEPTIDASE S8"/>
    <property type="match status" value="1"/>
</dbReference>
<evidence type="ECO:0000256" key="5">
    <source>
        <dbReference type="PROSITE-ProRule" id="PRU01240"/>
    </source>
</evidence>